<dbReference type="InterPro" id="IPR009003">
    <property type="entry name" value="Peptidase_S1_PA"/>
</dbReference>
<dbReference type="AlphaFoldDB" id="A0AAD8AIJ3"/>
<keyword evidence="1" id="KW-1015">Disulfide bond</keyword>
<evidence type="ECO:0000259" key="3">
    <source>
        <dbReference type="PROSITE" id="PS50240"/>
    </source>
</evidence>
<accession>A0AAD8AIJ3</accession>
<dbReference type="Gene3D" id="2.40.10.10">
    <property type="entry name" value="Trypsin-like serine proteases"/>
    <property type="match status" value="1"/>
</dbReference>
<dbReference type="InterPro" id="IPR051487">
    <property type="entry name" value="Ser/Thr_Proteases_Immune/Dev"/>
</dbReference>
<dbReference type="PROSITE" id="PS50240">
    <property type="entry name" value="TRYPSIN_DOM"/>
    <property type="match status" value="1"/>
</dbReference>
<dbReference type="GO" id="GO:0006508">
    <property type="term" value="P:proteolysis"/>
    <property type="evidence" value="ECO:0007669"/>
    <property type="project" value="InterPro"/>
</dbReference>
<reference evidence="4" key="1">
    <citation type="journal article" date="2023" name="IScience">
        <title>Live-bearing cockroach genome reveals convergent evolutionary mechanisms linked to viviparity in insects and beyond.</title>
        <authorList>
            <person name="Fouks B."/>
            <person name="Harrison M.C."/>
            <person name="Mikhailova A.A."/>
            <person name="Marchal E."/>
            <person name="English S."/>
            <person name="Carruthers M."/>
            <person name="Jennings E.C."/>
            <person name="Chiamaka E.L."/>
            <person name="Frigard R.A."/>
            <person name="Pippel M."/>
            <person name="Attardo G.M."/>
            <person name="Benoit J.B."/>
            <person name="Bornberg-Bauer E."/>
            <person name="Tobe S.S."/>
        </authorList>
    </citation>
    <scope>NUCLEOTIDE SEQUENCE</scope>
    <source>
        <strain evidence="4">Stay&amp;Tobe</strain>
    </source>
</reference>
<dbReference type="PANTHER" id="PTHR24256">
    <property type="entry name" value="TRYPTASE-RELATED"/>
    <property type="match status" value="1"/>
</dbReference>
<proteinExistence type="inferred from homology"/>
<comment type="similarity">
    <text evidence="2">Belongs to the peptidase S1 family. CLIP subfamily.</text>
</comment>
<gene>
    <name evidence="4" type="ORF">L9F63_009854</name>
</gene>
<evidence type="ECO:0000313" key="5">
    <source>
        <dbReference type="Proteomes" id="UP001233999"/>
    </source>
</evidence>
<reference evidence="4" key="2">
    <citation type="submission" date="2023-05" db="EMBL/GenBank/DDBJ databases">
        <authorList>
            <person name="Fouks B."/>
        </authorList>
    </citation>
    <scope>NUCLEOTIDE SEQUENCE</scope>
    <source>
        <strain evidence="4">Stay&amp;Tobe</strain>
        <tissue evidence="4">Testes</tissue>
    </source>
</reference>
<feature type="non-terminal residue" evidence="4">
    <location>
        <position position="1"/>
    </location>
</feature>
<keyword evidence="5" id="KW-1185">Reference proteome</keyword>
<dbReference type="SUPFAM" id="SSF50494">
    <property type="entry name" value="Trypsin-like serine proteases"/>
    <property type="match status" value="1"/>
</dbReference>
<dbReference type="InterPro" id="IPR001254">
    <property type="entry name" value="Trypsin_dom"/>
</dbReference>
<comment type="caution">
    <text evidence="4">The sequence shown here is derived from an EMBL/GenBank/DDBJ whole genome shotgun (WGS) entry which is preliminary data.</text>
</comment>
<evidence type="ECO:0000256" key="2">
    <source>
        <dbReference type="ARBA" id="ARBA00024195"/>
    </source>
</evidence>
<evidence type="ECO:0000256" key="1">
    <source>
        <dbReference type="ARBA" id="ARBA00023157"/>
    </source>
</evidence>
<feature type="domain" description="Peptidase S1" evidence="3">
    <location>
        <begin position="1"/>
        <end position="51"/>
    </location>
</feature>
<name>A0AAD8AIJ3_DIPPU</name>
<dbReference type="GO" id="GO:0004252">
    <property type="term" value="F:serine-type endopeptidase activity"/>
    <property type="evidence" value="ECO:0007669"/>
    <property type="project" value="InterPro"/>
</dbReference>
<dbReference type="EMBL" id="JASPKZ010000467">
    <property type="protein sequence ID" value="KAJ9599814.1"/>
    <property type="molecule type" value="Genomic_DNA"/>
</dbReference>
<organism evidence="4 5">
    <name type="scientific">Diploptera punctata</name>
    <name type="common">Pacific beetle cockroach</name>
    <dbReference type="NCBI Taxonomy" id="6984"/>
    <lineage>
        <taxon>Eukaryota</taxon>
        <taxon>Metazoa</taxon>
        <taxon>Ecdysozoa</taxon>
        <taxon>Arthropoda</taxon>
        <taxon>Hexapoda</taxon>
        <taxon>Insecta</taxon>
        <taxon>Pterygota</taxon>
        <taxon>Neoptera</taxon>
        <taxon>Polyneoptera</taxon>
        <taxon>Dictyoptera</taxon>
        <taxon>Blattodea</taxon>
        <taxon>Blaberoidea</taxon>
        <taxon>Blaberidae</taxon>
        <taxon>Diplopterinae</taxon>
        <taxon>Diploptera</taxon>
    </lineage>
</organism>
<dbReference type="InterPro" id="IPR043504">
    <property type="entry name" value="Peptidase_S1_PA_chymotrypsin"/>
</dbReference>
<dbReference type="Pfam" id="PF00089">
    <property type="entry name" value="Trypsin"/>
    <property type="match status" value="1"/>
</dbReference>
<sequence length="52" mass="6131">GDSGGPLMLKYNKRWIQIGIVSYKLVCGDPYFPSLYIRVTEYMDWIQQNMLE</sequence>
<evidence type="ECO:0000313" key="4">
    <source>
        <dbReference type="EMBL" id="KAJ9599814.1"/>
    </source>
</evidence>
<protein>
    <recommendedName>
        <fullName evidence="3">Peptidase S1 domain-containing protein</fullName>
    </recommendedName>
</protein>
<dbReference type="Proteomes" id="UP001233999">
    <property type="component" value="Unassembled WGS sequence"/>
</dbReference>